<protein>
    <recommendedName>
        <fullName evidence="4">Type IV pilus biogenesis protein PilE</fullName>
    </recommendedName>
</protein>
<dbReference type="EMBL" id="AYET01000002">
    <property type="protein sequence ID" value="ESK48526.1"/>
    <property type="molecule type" value="Genomic_DNA"/>
</dbReference>
<organism evidence="2 3">
    <name type="scientific">Acinetobacter indicus CIP 110367</name>
    <dbReference type="NCBI Taxonomy" id="1341679"/>
    <lineage>
        <taxon>Bacteria</taxon>
        <taxon>Pseudomonadati</taxon>
        <taxon>Pseudomonadota</taxon>
        <taxon>Gammaproteobacteria</taxon>
        <taxon>Moraxellales</taxon>
        <taxon>Moraxellaceae</taxon>
        <taxon>Acinetobacter</taxon>
    </lineage>
</organism>
<dbReference type="eggNOG" id="COG4968">
    <property type="taxonomic scope" value="Bacteria"/>
</dbReference>
<dbReference type="InterPro" id="IPR031982">
    <property type="entry name" value="PilE-like"/>
</dbReference>
<sequence>MHSTHFKSISAHVQPGFTLIELMITVAIIAILAAIVLPNYSNYVVRAHRTDAQAAMLNLAQYMESQYNASFSYPAKANIPSSLMSPSNVSDYYTFDFDDATTSGQNFTITATPTSKQKDSQCGTLTLNEQGVKTPNTSGCWK</sequence>
<dbReference type="SUPFAM" id="SSF54523">
    <property type="entry name" value="Pili subunits"/>
    <property type="match status" value="1"/>
</dbReference>
<evidence type="ECO:0008006" key="4">
    <source>
        <dbReference type="Google" id="ProtNLM"/>
    </source>
</evidence>
<keyword evidence="1" id="KW-0812">Transmembrane</keyword>
<feature type="transmembrane region" description="Helical" evidence="1">
    <location>
        <begin position="20"/>
        <end position="40"/>
    </location>
</feature>
<dbReference type="Proteomes" id="UP000018415">
    <property type="component" value="Unassembled WGS sequence"/>
</dbReference>
<dbReference type="PATRIC" id="fig|1341679.3.peg.1156"/>
<dbReference type="Pfam" id="PF07963">
    <property type="entry name" value="N_methyl"/>
    <property type="match status" value="1"/>
</dbReference>
<dbReference type="InterPro" id="IPR012902">
    <property type="entry name" value="N_methyl_site"/>
</dbReference>
<gene>
    <name evidence="2" type="ORF">P253_01171</name>
</gene>
<dbReference type="Gene3D" id="3.30.700.10">
    <property type="entry name" value="Glycoprotein, Type 4 Pilin"/>
    <property type="match status" value="1"/>
</dbReference>
<evidence type="ECO:0000313" key="2">
    <source>
        <dbReference type="EMBL" id="ESK48526.1"/>
    </source>
</evidence>
<dbReference type="InterPro" id="IPR045584">
    <property type="entry name" value="Pilin-like"/>
</dbReference>
<evidence type="ECO:0000256" key="1">
    <source>
        <dbReference type="SAM" id="Phobius"/>
    </source>
</evidence>
<proteinExistence type="predicted"/>
<comment type="caution">
    <text evidence="2">The sequence shown here is derived from an EMBL/GenBank/DDBJ whole genome shotgun (WGS) entry which is preliminary data.</text>
</comment>
<dbReference type="RefSeq" id="WP_016659141.1">
    <property type="nucleotide sequence ID" value="NZ_BBSF01000012.1"/>
</dbReference>
<dbReference type="Pfam" id="PF16732">
    <property type="entry name" value="ComP_DUS"/>
    <property type="match status" value="1"/>
</dbReference>
<dbReference type="PANTHER" id="PTHR30093:SF47">
    <property type="entry name" value="TYPE IV PILUS NON-CORE MINOR PILIN PILE"/>
    <property type="match status" value="1"/>
</dbReference>
<dbReference type="NCBIfam" id="TIGR02532">
    <property type="entry name" value="IV_pilin_GFxxxE"/>
    <property type="match status" value="1"/>
</dbReference>
<accession>V2UIV0</accession>
<dbReference type="GO" id="GO:0043683">
    <property type="term" value="P:type IV pilus assembly"/>
    <property type="evidence" value="ECO:0007669"/>
    <property type="project" value="InterPro"/>
</dbReference>
<dbReference type="PANTHER" id="PTHR30093">
    <property type="entry name" value="GENERAL SECRETION PATHWAY PROTEIN G"/>
    <property type="match status" value="1"/>
</dbReference>
<evidence type="ECO:0000313" key="3">
    <source>
        <dbReference type="Proteomes" id="UP000018415"/>
    </source>
</evidence>
<keyword evidence="1" id="KW-0472">Membrane</keyword>
<dbReference type="HOGENOM" id="CLU_091705_6_1_6"/>
<keyword evidence="1" id="KW-1133">Transmembrane helix</keyword>
<name>V2UIV0_9GAMM</name>
<dbReference type="OrthoDB" id="6713246at2"/>
<dbReference type="AlphaFoldDB" id="V2UIV0"/>
<keyword evidence="3" id="KW-1185">Reference proteome</keyword>
<reference evidence="2 3" key="1">
    <citation type="submission" date="2013-10" db="EMBL/GenBank/DDBJ databases">
        <title>The Genome Sequence of Acinetobacter indicus CIP 110367.</title>
        <authorList>
            <consortium name="The Broad Institute Genomics Platform"/>
            <consortium name="The Broad Institute Genome Sequencing Center for Infectious Disease"/>
            <person name="Cerqueira G."/>
            <person name="Feldgarden M."/>
            <person name="Courvalin P."/>
            <person name="Grillot-Courvalin C."/>
            <person name="Clermont D."/>
            <person name="Rocha E."/>
            <person name="Yoon E.-J."/>
            <person name="Nemec A."/>
            <person name="Young S.K."/>
            <person name="Zeng Q."/>
            <person name="Gargeya S."/>
            <person name="Fitzgerald M."/>
            <person name="Abouelleil A."/>
            <person name="Alvarado L."/>
            <person name="Berlin A.M."/>
            <person name="Chapman S.B."/>
            <person name="Gainer-Dewar J."/>
            <person name="Goldberg J."/>
            <person name="Gnerre S."/>
            <person name="Griggs A."/>
            <person name="Gujja S."/>
            <person name="Hansen M."/>
            <person name="Howarth C."/>
            <person name="Imamovic A."/>
            <person name="Ireland A."/>
            <person name="Larimer J."/>
            <person name="McCowan C."/>
            <person name="Murphy C."/>
            <person name="Pearson M."/>
            <person name="Poon T.W."/>
            <person name="Priest M."/>
            <person name="Roberts A."/>
            <person name="Saif S."/>
            <person name="Shea T."/>
            <person name="Sykes S."/>
            <person name="Wortman J."/>
            <person name="Nusbaum C."/>
            <person name="Birren B."/>
        </authorList>
    </citation>
    <scope>NUCLEOTIDE SEQUENCE [LARGE SCALE GENOMIC DNA]</scope>
    <source>
        <strain evidence="2 3">CIP 110367</strain>
    </source>
</reference>